<accession>A0A7L9RSQ9</accession>
<keyword evidence="2" id="KW-0997">Cell inner membrane</keyword>
<dbReference type="SMART" id="SM00382">
    <property type="entry name" value="AAA"/>
    <property type="match status" value="1"/>
</dbReference>
<keyword evidence="2" id="KW-0472">Membrane</keyword>
<dbReference type="PROSITE" id="PS00211">
    <property type="entry name" value="ABC_TRANSPORTER_1"/>
    <property type="match status" value="1"/>
</dbReference>
<dbReference type="EC" id="3.6.3.-" evidence="7"/>
<dbReference type="Pfam" id="PF00005">
    <property type="entry name" value="ABC_tran"/>
    <property type="match status" value="1"/>
</dbReference>
<evidence type="ECO:0000313" key="8">
    <source>
        <dbReference type="Proteomes" id="UP000594001"/>
    </source>
</evidence>
<evidence type="ECO:0000256" key="1">
    <source>
        <dbReference type="ARBA" id="ARBA00022448"/>
    </source>
</evidence>
<dbReference type="Gene3D" id="3.40.50.300">
    <property type="entry name" value="P-loop containing nucleotide triphosphate hydrolases"/>
    <property type="match status" value="1"/>
</dbReference>
<reference evidence="7 8" key="1">
    <citation type="submission" date="2020-06" db="EMBL/GenBank/DDBJ databases">
        <title>The endosymbiont of the kinetoplastid Bodo saltans is a Paracaedibacter-like alpha-proteobacterium possessing a putative toxin-antitoxin system.</title>
        <authorList>
            <person name="Midha S."/>
            <person name="Rigden D.J."/>
            <person name="Siozios S."/>
            <person name="Hurst G.D.D."/>
            <person name="Jackson A.P."/>
        </authorList>
    </citation>
    <scope>NUCLEOTIDE SEQUENCE [LARGE SCALE GENOMIC DNA]</scope>
    <source>
        <strain evidence="7">Lake Konstanz</strain>
    </source>
</reference>
<dbReference type="PANTHER" id="PTHR42798:SF7">
    <property type="entry name" value="ALPHA-D-RIBOSE 1-METHYLPHOSPHONATE 5-TRIPHOSPHATE SYNTHASE SUBUNIT PHNL"/>
    <property type="match status" value="1"/>
</dbReference>
<keyword evidence="3" id="KW-0547">Nucleotide-binding</keyword>
<dbReference type="RefSeq" id="WP_350332182.1">
    <property type="nucleotide sequence ID" value="NZ_CP054719.1"/>
</dbReference>
<evidence type="ECO:0000256" key="5">
    <source>
        <dbReference type="ARBA" id="ARBA00038388"/>
    </source>
</evidence>
<feature type="domain" description="ABC transporter" evidence="6">
    <location>
        <begin position="8"/>
        <end position="235"/>
    </location>
</feature>
<protein>
    <submittedName>
        <fullName evidence="7">Lipoprotein-releasing system ATP-binding protein LolD</fullName>
        <ecNumber evidence="7">3.6.3.-</ecNumber>
    </submittedName>
</protein>
<dbReference type="CDD" id="cd03255">
    <property type="entry name" value="ABC_MJ0796_LolCDE_FtsE"/>
    <property type="match status" value="1"/>
</dbReference>
<evidence type="ECO:0000256" key="4">
    <source>
        <dbReference type="ARBA" id="ARBA00022840"/>
    </source>
</evidence>
<evidence type="ECO:0000256" key="3">
    <source>
        <dbReference type="ARBA" id="ARBA00022741"/>
    </source>
</evidence>
<keyword evidence="2" id="KW-1003">Cell membrane</keyword>
<dbReference type="SUPFAM" id="SSF52540">
    <property type="entry name" value="P-loop containing nucleoside triphosphate hydrolases"/>
    <property type="match status" value="1"/>
</dbReference>
<evidence type="ECO:0000313" key="7">
    <source>
        <dbReference type="EMBL" id="QOL19428.1"/>
    </source>
</evidence>
<dbReference type="InterPro" id="IPR017871">
    <property type="entry name" value="ABC_transporter-like_CS"/>
</dbReference>
<dbReference type="AlphaFoldDB" id="A0A7L9RSQ9"/>
<evidence type="ECO:0000259" key="6">
    <source>
        <dbReference type="PROSITE" id="PS50893"/>
    </source>
</evidence>
<dbReference type="InterPro" id="IPR017911">
    <property type="entry name" value="MacB-like_ATP-bd"/>
</dbReference>
<dbReference type="GO" id="GO:0016887">
    <property type="term" value="F:ATP hydrolysis activity"/>
    <property type="evidence" value="ECO:0007669"/>
    <property type="project" value="InterPro"/>
</dbReference>
<proteinExistence type="inferred from homology"/>
<dbReference type="GO" id="GO:0022857">
    <property type="term" value="F:transmembrane transporter activity"/>
    <property type="evidence" value="ECO:0007669"/>
    <property type="project" value="UniProtKB-ARBA"/>
</dbReference>
<organism evidence="7 8">
    <name type="scientific">Candidatus Bodocaedibacter vickermanii</name>
    <dbReference type="NCBI Taxonomy" id="2741701"/>
    <lineage>
        <taxon>Bacteria</taxon>
        <taxon>Pseudomonadati</taxon>
        <taxon>Pseudomonadota</taxon>
        <taxon>Alphaproteobacteria</taxon>
        <taxon>Holosporales</taxon>
        <taxon>Candidatus Paracaedibacteraceae</taxon>
        <taxon>Candidatus Bodocaedibacter</taxon>
    </lineage>
</organism>
<keyword evidence="7" id="KW-0378">Hydrolase</keyword>
<dbReference type="KEGG" id="pbal:CPBP_00180"/>
<dbReference type="PROSITE" id="PS50893">
    <property type="entry name" value="ABC_TRANSPORTER_2"/>
    <property type="match status" value="1"/>
</dbReference>
<dbReference type="InterPro" id="IPR003593">
    <property type="entry name" value="AAA+_ATPase"/>
</dbReference>
<dbReference type="EMBL" id="CP054719">
    <property type="protein sequence ID" value="QOL19428.1"/>
    <property type="molecule type" value="Genomic_DNA"/>
</dbReference>
<dbReference type="InterPro" id="IPR027417">
    <property type="entry name" value="P-loop_NTPase"/>
</dbReference>
<gene>
    <name evidence="7" type="primary">lolD</name>
    <name evidence="7" type="ORF">CPBP_00180</name>
</gene>
<dbReference type="GO" id="GO:0098796">
    <property type="term" value="C:membrane protein complex"/>
    <property type="evidence" value="ECO:0007669"/>
    <property type="project" value="UniProtKB-ARBA"/>
</dbReference>
<keyword evidence="8" id="KW-1185">Reference proteome</keyword>
<dbReference type="PANTHER" id="PTHR42798">
    <property type="entry name" value="LIPOPROTEIN-RELEASING SYSTEM ATP-BINDING PROTEIN LOLD"/>
    <property type="match status" value="1"/>
</dbReference>
<dbReference type="Proteomes" id="UP000594001">
    <property type="component" value="Chromosome"/>
</dbReference>
<keyword evidence="1" id="KW-0813">Transport</keyword>
<name>A0A7L9RSQ9_9PROT</name>
<dbReference type="GO" id="GO:0005524">
    <property type="term" value="F:ATP binding"/>
    <property type="evidence" value="ECO:0007669"/>
    <property type="project" value="UniProtKB-KW"/>
</dbReference>
<comment type="similarity">
    <text evidence="5">Belongs to the ABC transporter superfamily. Macrolide exporter (TC 3.A.1.122) family.</text>
</comment>
<keyword evidence="4 7" id="KW-0067">ATP-binding</keyword>
<evidence type="ECO:0000256" key="2">
    <source>
        <dbReference type="ARBA" id="ARBA00022519"/>
    </source>
</evidence>
<sequence>MNKKQPYVSITGLKKVYGAKQNQLLVLDDVELELYPGEIVGLVAPSGTGKSTLLHQIGLLEKPTAGDIRIMDSMTAKLSDKDRTSLRLNHLGFVYQFHHLLPEFTALENIMMPQLIQGTDYKEAKERALFLLERLNVHHRYTHRPSELSGGEQQRVAILRALANAPSILLADEPTGNLDEDTAQIVFEELIHLVRTHNMTALIATHNLALAKKMDRVITIKERKVRPWISPSDPI</sequence>
<dbReference type="InterPro" id="IPR003439">
    <property type="entry name" value="ABC_transporter-like_ATP-bd"/>
</dbReference>
<keyword evidence="7" id="KW-0449">Lipoprotein</keyword>
<dbReference type="FunFam" id="3.40.50.300:FF:000032">
    <property type="entry name" value="Export ABC transporter ATP-binding protein"/>
    <property type="match status" value="1"/>
</dbReference>